<evidence type="ECO:0000313" key="1">
    <source>
        <dbReference type="EMBL" id="SCG67504.1"/>
    </source>
</evidence>
<name>A0A1C5JA72_9ACTN</name>
<keyword evidence="2" id="KW-1185">Reference proteome</keyword>
<organism evidence="1 2">
    <name type="scientific">Micromonospora halophytica</name>
    <dbReference type="NCBI Taxonomy" id="47864"/>
    <lineage>
        <taxon>Bacteria</taxon>
        <taxon>Bacillati</taxon>
        <taxon>Actinomycetota</taxon>
        <taxon>Actinomycetes</taxon>
        <taxon>Micromonosporales</taxon>
        <taxon>Micromonosporaceae</taxon>
        <taxon>Micromonospora</taxon>
    </lineage>
</organism>
<dbReference type="OrthoDB" id="186490at2"/>
<gene>
    <name evidence="1" type="ORF">GA0070560_12561</name>
</gene>
<sequence length="63" mass="6886">MRSSCDWTPQRRRAGPEVLQNRVCRLTTLPAETGQVVVVTGGRYATTHANLEICAKVAVTGCR</sequence>
<proteinExistence type="predicted"/>
<dbReference type="EMBL" id="FMDN01000025">
    <property type="protein sequence ID" value="SCG67504.1"/>
    <property type="molecule type" value="Genomic_DNA"/>
</dbReference>
<dbReference type="RefSeq" id="WP_139131588.1">
    <property type="nucleotide sequence ID" value="NZ_FMDN01000025.1"/>
</dbReference>
<evidence type="ECO:0000313" key="2">
    <source>
        <dbReference type="Proteomes" id="UP000199408"/>
    </source>
</evidence>
<dbReference type="AlphaFoldDB" id="A0A1C5JA72"/>
<protein>
    <submittedName>
        <fullName evidence="1">Uncharacterized protein</fullName>
    </submittedName>
</protein>
<accession>A0A1C5JA72</accession>
<reference evidence="2" key="1">
    <citation type="submission" date="2016-06" db="EMBL/GenBank/DDBJ databases">
        <authorList>
            <person name="Varghese N."/>
        </authorList>
    </citation>
    <scope>NUCLEOTIDE SEQUENCE [LARGE SCALE GENOMIC DNA]</scope>
    <source>
        <strain evidence="2">DSM 43171</strain>
    </source>
</reference>
<dbReference type="Proteomes" id="UP000199408">
    <property type="component" value="Unassembled WGS sequence"/>
</dbReference>